<feature type="non-terminal residue" evidence="1">
    <location>
        <position position="35"/>
    </location>
</feature>
<protein>
    <submittedName>
        <fullName evidence="1">Uncharacterized protein</fullName>
    </submittedName>
</protein>
<reference evidence="1 2" key="1">
    <citation type="journal article" date="2011" name="PLoS Pathog.">
        <title>Dynamic evolution of pathogenicity revealed by sequencing and comparative genomics of 19 Pseudomonas syringae isolates.</title>
        <authorList>
            <person name="Baltrus D.A."/>
            <person name="Nishimura M.T."/>
            <person name="Romanchuk A."/>
            <person name="Chang J.H."/>
            <person name="Mukhtar M.S."/>
            <person name="Cherkis K."/>
            <person name="Roach J."/>
            <person name="Grant S.R."/>
            <person name="Jones C.D."/>
            <person name="Dangl J.L."/>
        </authorList>
    </citation>
    <scope>NUCLEOTIDE SEQUENCE [LARGE SCALE GENOMIC DNA]</scope>
    <source>
        <strain evidence="2">race 4</strain>
    </source>
</reference>
<accession>F3CJD0</accession>
<dbReference type="AlphaFoldDB" id="F3CJD0"/>
<dbReference type="EMBL" id="ADWY01003976">
    <property type="protein sequence ID" value="EGH19372.1"/>
    <property type="molecule type" value="Genomic_DNA"/>
</dbReference>
<dbReference type="Proteomes" id="UP000005466">
    <property type="component" value="Unassembled WGS sequence"/>
</dbReference>
<sequence>MHAGVSTQDIAQALQLRNNGLSVSSLQDGETAGGD</sequence>
<evidence type="ECO:0000313" key="1">
    <source>
        <dbReference type="EMBL" id="EGH19372.1"/>
    </source>
</evidence>
<organism evidence="1 2">
    <name type="scientific">Pseudomonas savastanoi pv. glycinea str. race 4</name>
    <dbReference type="NCBI Taxonomy" id="875330"/>
    <lineage>
        <taxon>Bacteria</taxon>
        <taxon>Pseudomonadati</taxon>
        <taxon>Pseudomonadota</taxon>
        <taxon>Gammaproteobacteria</taxon>
        <taxon>Pseudomonadales</taxon>
        <taxon>Pseudomonadaceae</taxon>
        <taxon>Pseudomonas</taxon>
    </lineage>
</organism>
<comment type="caution">
    <text evidence="1">The sequence shown here is derived from an EMBL/GenBank/DDBJ whole genome shotgun (WGS) entry which is preliminary data.</text>
</comment>
<evidence type="ECO:0000313" key="2">
    <source>
        <dbReference type="Proteomes" id="UP000005466"/>
    </source>
</evidence>
<name>F3CJD0_PSESG</name>
<gene>
    <name evidence="1" type="ORF">Pgy4_41022</name>
</gene>
<proteinExistence type="predicted"/>
<dbReference type="HOGENOM" id="CLU_3370247_0_0_6"/>